<evidence type="ECO:0000313" key="2">
    <source>
        <dbReference type="EMBL" id="CCO61729.1"/>
    </source>
</evidence>
<sequence length="76" mass="8988">MQVLAFFLVVMNMGLGVFCFIHLFKAIYFLFSDYKKFVKNLLLFFLLFALSILFFNVLASNAEFLQFEIIKPNQEM</sequence>
<keyword evidence="3" id="KW-1185">Reference proteome</keyword>
<dbReference type="KEGG" id="vni:VIBNI_B2020"/>
<dbReference type="EMBL" id="FO203527">
    <property type="protein sequence ID" value="CCO61729.1"/>
    <property type="molecule type" value="Genomic_DNA"/>
</dbReference>
<name>U4KI19_9VIBR</name>
<keyword evidence="1" id="KW-0472">Membrane</keyword>
<dbReference type="STRING" id="28173.VIBNI_B2020"/>
<proteinExistence type="predicted"/>
<evidence type="ECO:0000313" key="3">
    <source>
        <dbReference type="Proteomes" id="UP000016895"/>
    </source>
</evidence>
<accession>U4KI19</accession>
<protein>
    <submittedName>
        <fullName evidence="2">Uncharacterized protein</fullName>
    </submittedName>
</protein>
<dbReference type="AlphaFoldDB" id="U4KI19"/>
<feature type="transmembrane region" description="Helical" evidence="1">
    <location>
        <begin position="41"/>
        <end position="59"/>
    </location>
</feature>
<evidence type="ECO:0000256" key="1">
    <source>
        <dbReference type="SAM" id="Phobius"/>
    </source>
</evidence>
<keyword evidence="1" id="KW-0812">Transmembrane</keyword>
<dbReference type="Proteomes" id="UP000016895">
    <property type="component" value="Chromosome 2"/>
</dbReference>
<organism evidence="2 3">
    <name type="scientific">Vibrio nigripulchritudo</name>
    <dbReference type="NCBI Taxonomy" id="28173"/>
    <lineage>
        <taxon>Bacteria</taxon>
        <taxon>Pseudomonadati</taxon>
        <taxon>Pseudomonadota</taxon>
        <taxon>Gammaproteobacteria</taxon>
        <taxon>Vibrionales</taxon>
        <taxon>Vibrionaceae</taxon>
        <taxon>Vibrio</taxon>
    </lineage>
</organism>
<gene>
    <name evidence="2" type="ORF">VIBNI_B2020</name>
</gene>
<reference evidence="2 3" key="1">
    <citation type="journal article" date="2013" name="ISME J.">
        <title>Comparative genomics of pathogenic lineages of Vibrio nigripulchritudo identifies virulence-associated traits.</title>
        <authorList>
            <person name="Goudenege D."/>
            <person name="Labreuche Y."/>
            <person name="Krin E."/>
            <person name="Ansquer D."/>
            <person name="Mangenot S."/>
            <person name="Calteau A."/>
            <person name="Medigue C."/>
            <person name="Mazel D."/>
            <person name="Polz M.F."/>
            <person name="Le Roux F."/>
        </authorList>
    </citation>
    <scope>NUCLEOTIDE SEQUENCE [LARGE SCALE GENOMIC DNA]</scope>
    <source>
        <strain evidence="3">SnF1</strain>
    </source>
</reference>
<keyword evidence="1" id="KW-1133">Transmembrane helix</keyword>
<feature type="transmembrane region" description="Helical" evidence="1">
    <location>
        <begin position="6"/>
        <end position="29"/>
    </location>
</feature>